<dbReference type="EMBL" id="JABWUV010000002">
    <property type="protein sequence ID" value="KAF6380148.1"/>
    <property type="molecule type" value="Genomic_DNA"/>
</dbReference>
<protein>
    <submittedName>
        <fullName evidence="1">Ribosomal protein L22 like 1</fullName>
    </submittedName>
</protein>
<keyword evidence="1" id="KW-0689">Ribosomal protein</keyword>
<dbReference type="Proteomes" id="UP000527355">
    <property type="component" value="Unassembled WGS sequence"/>
</dbReference>
<comment type="caution">
    <text evidence="1">The sequence shown here is derived from an EMBL/GenBank/DDBJ whole genome shotgun (WGS) entry which is preliminary data.</text>
</comment>
<reference evidence="1 2" key="1">
    <citation type="journal article" date="2020" name="Nature">
        <title>Six reference-quality genomes reveal evolution of bat adaptations.</title>
        <authorList>
            <person name="Jebb D."/>
            <person name="Huang Z."/>
            <person name="Pippel M."/>
            <person name="Hughes G.M."/>
            <person name="Lavrichenko K."/>
            <person name="Devanna P."/>
            <person name="Winkler S."/>
            <person name="Jermiin L.S."/>
            <person name="Skirmuntt E.C."/>
            <person name="Katzourakis A."/>
            <person name="Burkitt-Gray L."/>
            <person name="Ray D.A."/>
            <person name="Sullivan K.A.M."/>
            <person name="Roscito J.G."/>
            <person name="Kirilenko B.M."/>
            <person name="Davalos L.M."/>
            <person name="Corthals A.P."/>
            <person name="Power M.L."/>
            <person name="Jones G."/>
            <person name="Ransome R.D."/>
            <person name="Dechmann D.K.N."/>
            <person name="Locatelli A.G."/>
            <person name="Puechmaille S.J."/>
            <person name="Fedrigo O."/>
            <person name="Jarvis E.D."/>
            <person name="Hiller M."/>
            <person name="Vernes S.C."/>
            <person name="Myers E.W."/>
            <person name="Teeling E.C."/>
        </authorList>
    </citation>
    <scope>NUCLEOTIDE SEQUENCE [LARGE SCALE GENOMIC DNA]</scope>
    <source>
        <strain evidence="1">MMyoMyo1</strain>
        <tissue evidence="1">Flight muscle</tissue>
    </source>
</reference>
<sequence length="51" mass="5892">MAFLILQISNSFYGRRLKSMGKLEILGMLFTLNASRIKSQLFLRNNSLKDI</sequence>
<dbReference type="AlphaFoldDB" id="A0A7J8A1A1"/>
<evidence type="ECO:0000313" key="2">
    <source>
        <dbReference type="Proteomes" id="UP000527355"/>
    </source>
</evidence>
<gene>
    <name evidence="1" type="ORF">mMyoMyo1_016790</name>
</gene>
<organism evidence="1 2">
    <name type="scientific">Myotis myotis</name>
    <name type="common">Greater mouse-eared bat</name>
    <name type="synonym">Vespertilio myotis</name>
    <dbReference type="NCBI Taxonomy" id="51298"/>
    <lineage>
        <taxon>Eukaryota</taxon>
        <taxon>Metazoa</taxon>
        <taxon>Chordata</taxon>
        <taxon>Craniata</taxon>
        <taxon>Vertebrata</taxon>
        <taxon>Euteleostomi</taxon>
        <taxon>Mammalia</taxon>
        <taxon>Eutheria</taxon>
        <taxon>Laurasiatheria</taxon>
        <taxon>Chiroptera</taxon>
        <taxon>Yangochiroptera</taxon>
        <taxon>Vespertilionidae</taxon>
        <taxon>Myotis</taxon>
    </lineage>
</organism>
<keyword evidence="1" id="KW-0687">Ribonucleoprotein</keyword>
<accession>A0A7J8A1A1</accession>
<dbReference type="GO" id="GO:0005840">
    <property type="term" value="C:ribosome"/>
    <property type="evidence" value="ECO:0007669"/>
    <property type="project" value="UniProtKB-KW"/>
</dbReference>
<proteinExistence type="predicted"/>
<keyword evidence="2" id="KW-1185">Reference proteome</keyword>
<evidence type="ECO:0000313" key="1">
    <source>
        <dbReference type="EMBL" id="KAF6380148.1"/>
    </source>
</evidence>
<name>A0A7J8A1A1_MYOMY</name>